<dbReference type="AlphaFoldDB" id="A0A9P4PCP1"/>
<dbReference type="EMBL" id="MU001506">
    <property type="protein sequence ID" value="KAF2440938.1"/>
    <property type="molecule type" value="Genomic_DNA"/>
</dbReference>
<accession>A0A9P4PCP1</accession>
<sequence length="182" mass="20059">MLCKEGGSSNTSDAKTNRRISGKDLFVGDGVPYSSIILLLPPTLPNPIVTGICTPSSISRLMLLGPTEAVLILSFSLVTQPIHIHTDIFSFFHSSVLPAGQHISITILHSSFFGSARRTTHSYDIFHILSFLPSSWFPHHRILLFFLSTSTYARYTISPLLLHRTIAAPRLPVACKARFGEL</sequence>
<protein>
    <submittedName>
        <fullName evidence="1">Uncharacterized protein</fullName>
    </submittedName>
</protein>
<comment type="caution">
    <text evidence="1">The sequence shown here is derived from an EMBL/GenBank/DDBJ whole genome shotgun (WGS) entry which is preliminary data.</text>
</comment>
<gene>
    <name evidence="1" type="ORF">P171DRAFT_85860</name>
</gene>
<proteinExistence type="predicted"/>
<evidence type="ECO:0000313" key="2">
    <source>
        <dbReference type="Proteomes" id="UP000799764"/>
    </source>
</evidence>
<reference evidence="1" key="1">
    <citation type="journal article" date="2020" name="Stud. Mycol.">
        <title>101 Dothideomycetes genomes: a test case for predicting lifestyles and emergence of pathogens.</title>
        <authorList>
            <person name="Haridas S."/>
            <person name="Albert R."/>
            <person name="Binder M."/>
            <person name="Bloem J."/>
            <person name="Labutti K."/>
            <person name="Salamov A."/>
            <person name="Andreopoulos B."/>
            <person name="Baker S."/>
            <person name="Barry K."/>
            <person name="Bills G."/>
            <person name="Bluhm B."/>
            <person name="Cannon C."/>
            <person name="Castanera R."/>
            <person name="Culley D."/>
            <person name="Daum C."/>
            <person name="Ezra D."/>
            <person name="Gonzalez J."/>
            <person name="Henrissat B."/>
            <person name="Kuo A."/>
            <person name="Liang C."/>
            <person name="Lipzen A."/>
            <person name="Lutzoni F."/>
            <person name="Magnuson J."/>
            <person name="Mondo S."/>
            <person name="Nolan M."/>
            <person name="Ohm R."/>
            <person name="Pangilinan J."/>
            <person name="Park H.-J."/>
            <person name="Ramirez L."/>
            <person name="Alfaro M."/>
            <person name="Sun H."/>
            <person name="Tritt A."/>
            <person name="Yoshinaga Y."/>
            <person name="Zwiers L.-H."/>
            <person name="Turgeon B."/>
            <person name="Goodwin S."/>
            <person name="Spatafora J."/>
            <person name="Crous P."/>
            <person name="Grigoriev I."/>
        </authorList>
    </citation>
    <scope>NUCLEOTIDE SEQUENCE</scope>
    <source>
        <strain evidence="1">CBS 690.94</strain>
    </source>
</reference>
<name>A0A9P4PCP1_9PLEO</name>
<organism evidence="1 2">
    <name type="scientific">Karstenula rhodostoma CBS 690.94</name>
    <dbReference type="NCBI Taxonomy" id="1392251"/>
    <lineage>
        <taxon>Eukaryota</taxon>
        <taxon>Fungi</taxon>
        <taxon>Dikarya</taxon>
        <taxon>Ascomycota</taxon>
        <taxon>Pezizomycotina</taxon>
        <taxon>Dothideomycetes</taxon>
        <taxon>Pleosporomycetidae</taxon>
        <taxon>Pleosporales</taxon>
        <taxon>Massarineae</taxon>
        <taxon>Didymosphaeriaceae</taxon>
        <taxon>Karstenula</taxon>
    </lineage>
</organism>
<keyword evidence="2" id="KW-1185">Reference proteome</keyword>
<evidence type="ECO:0000313" key="1">
    <source>
        <dbReference type="EMBL" id="KAF2440938.1"/>
    </source>
</evidence>
<dbReference type="Proteomes" id="UP000799764">
    <property type="component" value="Unassembled WGS sequence"/>
</dbReference>